<evidence type="ECO:0000256" key="2">
    <source>
        <dbReference type="ARBA" id="ARBA00022723"/>
    </source>
</evidence>
<evidence type="ECO:0000256" key="4">
    <source>
        <dbReference type="ARBA" id="ARBA00023008"/>
    </source>
</evidence>
<dbReference type="AlphaFoldDB" id="A0AAV9PQL0"/>
<keyword evidence="5" id="KW-0325">Glycoprotein</keyword>
<dbReference type="InterPro" id="IPR045087">
    <property type="entry name" value="Cu-oxidase_fam"/>
</dbReference>
<proteinExistence type="inferred from homology"/>
<feature type="chain" id="PRO_5043463023" description="Plastocyanin-like domain-containing protein" evidence="7">
    <location>
        <begin position="26"/>
        <end position="554"/>
    </location>
</feature>
<evidence type="ECO:0000256" key="6">
    <source>
        <dbReference type="SAM" id="MobiDB-lite"/>
    </source>
</evidence>
<reference evidence="9 10" key="1">
    <citation type="submission" date="2023-06" db="EMBL/GenBank/DDBJ databases">
        <title>Black Yeasts Isolated from many extreme environments.</title>
        <authorList>
            <person name="Coleine C."/>
            <person name="Stajich J.E."/>
            <person name="Selbmann L."/>
        </authorList>
    </citation>
    <scope>NUCLEOTIDE SEQUENCE [LARGE SCALE GENOMIC DNA]</scope>
    <source>
        <strain evidence="9 10">CCFEE 5887</strain>
    </source>
</reference>
<comment type="caution">
    <text evidence="9">The sequence shown here is derived from an EMBL/GenBank/DDBJ whole genome shotgun (WGS) entry which is preliminary data.</text>
</comment>
<keyword evidence="7" id="KW-0732">Signal</keyword>
<dbReference type="Proteomes" id="UP001345827">
    <property type="component" value="Unassembled WGS sequence"/>
</dbReference>
<comment type="similarity">
    <text evidence="1">Belongs to the multicopper oxidase family.</text>
</comment>
<dbReference type="InterPro" id="IPR011707">
    <property type="entry name" value="Cu-oxidase-like_N"/>
</dbReference>
<dbReference type="PANTHER" id="PTHR11709:SF488">
    <property type="entry name" value="LACCASE-RELATED"/>
    <property type="match status" value="1"/>
</dbReference>
<dbReference type="SUPFAM" id="SSF49503">
    <property type="entry name" value="Cupredoxins"/>
    <property type="match status" value="3"/>
</dbReference>
<evidence type="ECO:0000256" key="3">
    <source>
        <dbReference type="ARBA" id="ARBA00023002"/>
    </source>
</evidence>
<evidence type="ECO:0000259" key="8">
    <source>
        <dbReference type="Pfam" id="PF07732"/>
    </source>
</evidence>
<organism evidence="9 10">
    <name type="scientific">Vermiconidia calcicola</name>
    <dbReference type="NCBI Taxonomy" id="1690605"/>
    <lineage>
        <taxon>Eukaryota</taxon>
        <taxon>Fungi</taxon>
        <taxon>Dikarya</taxon>
        <taxon>Ascomycota</taxon>
        <taxon>Pezizomycotina</taxon>
        <taxon>Dothideomycetes</taxon>
        <taxon>Dothideomycetidae</taxon>
        <taxon>Mycosphaerellales</taxon>
        <taxon>Extremaceae</taxon>
        <taxon>Vermiconidia</taxon>
    </lineage>
</organism>
<dbReference type="GO" id="GO:0016491">
    <property type="term" value="F:oxidoreductase activity"/>
    <property type="evidence" value="ECO:0007669"/>
    <property type="project" value="UniProtKB-KW"/>
</dbReference>
<dbReference type="InterPro" id="IPR008972">
    <property type="entry name" value="Cupredoxin"/>
</dbReference>
<dbReference type="GO" id="GO:0005507">
    <property type="term" value="F:copper ion binding"/>
    <property type="evidence" value="ECO:0007669"/>
    <property type="project" value="InterPro"/>
</dbReference>
<evidence type="ECO:0000313" key="9">
    <source>
        <dbReference type="EMBL" id="KAK5527731.1"/>
    </source>
</evidence>
<keyword evidence="4" id="KW-0186">Copper</keyword>
<dbReference type="Pfam" id="PF07732">
    <property type="entry name" value="Cu-oxidase_3"/>
    <property type="match status" value="1"/>
</dbReference>
<name>A0AAV9PQL0_9PEZI</name>
<sequence>MVSQSMQVLQCALVLLLLQPQKTLAALRSYNLTLNAGTRAPDGVKREVYLVNGQQPGPLTEADEGDDLEIFVQNDLPVEQTIHWHGLLQRGTPDMDGVPGITQFPIPPGGNFTYRFSTGTEYGAYWYHSHFRAYYDDAVRGPLLIHPSPSRRRPFESLAQDSKELDTMLRVERAATPLLLADWYHRLSDVIYDEYFKTGAFPQCVDSLLANGYGRVQCLPESVLQANPGLGIESFLANDPHDPVNPMSTPPAAGVSGMSMDSTSSSEMPMETVSSSPMSMDCSMTMRVRQRSEHMSMTGDSATAEMNTLSATSTDMAPAASMSSMPDMMSTLGPKGCSPPMMFKPGFDKSSLPPETCTNTTSEQLVLNADASQGWTAFHLVNAGARYSVMVRLDQMPGNYNLRFASYPYGDMQQVIEGQAILSYQVNGQNATNLATMDNPALPWALVNGSAKLTAAELDEQTLAPFDSSGPPSGPSAVTKLFAINQTDVVTWVIDGQPFSEPSRPIIYGNTSDGWEAATSLHLPGNSTIDLIMHVANDSMDTMGHPIHLHGHKF</sequence>
<dbReference type="EMBL" id="JAXLQG010000034">
    <property type="protein sequence ID" value="KAK5527731.1"/>
    <property type="molecule type" value="Genomic_DNA"/>
</dbReference>
<keyword evidence="10" id="KW-1185">Reference proteome</keyword>
<feature type="compositionally biased region" description="Low complexity" evidence="6">
    <location>
        <begin position="254"/>
        <end position="279"/>
    </location>
</feature>
<dbReference type="Gene3D" id="2.60.40.420">
    <property type="entry name" value="Cupredoxins - blue copper proteins"/>
    <property type="match status" value="4"/>
</dbReference>
<keyword evidence="2" id="KW-0479">Metal-binding</keyword>
<evidence type="ECO:0000256" key="5">
    <source>
        <dbReference type="ARBA" id="ARBA00023180"/>
    </source>
</evidence>
<feature type="region of interest" description="Disordered" evidence="6">
    <location>
        <begin position="245"/>
        <end position="279"/>
    </location>
</feature>
<feature type="domain" description="Plastocyanin-like" evidence="8">
    <location>
        <begin position="37"/>
        <end position="148"/>
    </location>
</feature>
<dbReference type="CDD" id="cd13850">
    <property type="entry name" value="CuRO_1_Abr2_like"/>
    <property type="match status" value="1"/>
</dbReference>
<keyword evidence="3" id="KW-0560">Oxidoreductase</keyword>
<evidence type="ECO:0000256" key="1">
    <source>
        <dbReference type="ARBA" id="ARBA00010609"/>
    </source>
</evidence>
<dbReference type="PANTHER" id="PTHR11709">
    <property type="entry name" value="MULTI-COPPER OXIDASE"/>
    <property type="match status" value="1"/>
</dbReference>
<gene>
    <name evidence="9" type="ORF">LTR25_010932</name>
</gene>
<evidence type="ECO:0000256" key="7">
    <source>
        <dbReference type="SAM" id="SignalP"/>
    </source>
</evidence>
<accession>A0AAV9PQL0</accession>
<protein>
    <recommendedName>
        <fullName evidence="8">Plastocyanin-like domain-containing protein</fullName>
    </recommendedName>
</protein>
<feature type="signal peptide" evidence="7">
    <location>
        <begin position="1"/>
        <end position="25"/>
    </location>
</feature>
<evidence type="ECO:0000313" key="10">
    <source>
        <dbReference type="Proteomes" id="UP001345827"/>
    </source>
</evidence>